<gene>
    <name evidence="2" type="ORF">D1006_40090</name>
</gene>
<organism evidence="2 3">
    <name type="scientific">Burkholderia stabilis</name>
    <dbReference type="NCBI Taxonomy" id="95485"/>
    <lineage>
        <taxon>Bacteria</taxon>
        <taxon>Pseudomonadati</taxon>
        <taxon>Pseudomonadota</taxon>
        <taxon>Betaproteobacteria</taxon>
        <taxon>Burkholderiales</taxon>
        <taxon>Burkholderiaceae</taxon>
        <taxon>Burkholderia</taxon>
        <taxon>Burkholderia cepacia complex</taxon>
    </lineage>
</organism>
<comment type="caution">
    <text evidence="2">The sequence shown here is derived from an EMBL/GenBank/DDBJ whole genome shotgun (WGS) entry which is preliminary data.</text>
</comment>
<dbReference type="Proteomes" id="UP000289650">
    <property type="component" value="Unassembled WGS sequence"/>
</dbReference>
<dbReference type="OrthoDB" id="9925084at2"/>
<feature type="chain" id="PRO_5020853762" evidence="1">
    <location>
        <begin position="20"/>
        <end position="182"/>
    </location>
</feature>
<dbReference type="EMBL" id="QWEX01000004">
    <property type="protein sequence ID" value="RXV64522.1"/>
    <property type="molecule type" value="Genomic_DNA"/>
</dbReference>
<dbReference type="RefSeq" id="WP_129518618.1">
    <property type="nucleotide sequence ID" value="NZ_QWEX01000004.1"/>
</dbReference>
<protein>
    <submittedName>
        <fullName evidence="2">Uncharacterized protein</fullName>
    </submittedName>
</protein>
<accession>A0A4Q2A5E8</accession>
<reference evidence="2 3" key="1">
    <citation type="submission" date="2018-08" db="EMBL/GenBank/DDBJ databases">
        <title>Mountain-cultivated ginseng endophyte, Burkholderia stabilis and its activity against ginseng root rot disease.</title>
        <authorList>
            <person name="Tapan Kumar M."/>
            <person name="Bae H."/>
            <person name="Shanmugam G."/>
            <person name="Jeon J."/>
        </authorList>
    </citation>
    <scope>NUCLEOTIDE SEQUENCE [LARGE SCALE GENOMIC DNA]</scope>
    <source>
        <strain evidence="2 3">EB159</strain>
    </source>
</reference>
<keyword evidence="1" id="KW-0732">Signal</keyword>
<name>A0A4Q2A5E8_9BURK</name>
<feature type="signal peptide" evidence="1">
    <location>
        <begin position="1"/>
        <end position="19"/>
    </location>
</feature>
<evidence type="ECO:0000313" key="2">
    <source>
        <dbReference type="EMBL" id="RXV64522.1"/>
    </source>
</evidence>
<sequence>MKKSLAAIAIAFAAAHANAGVTDGPIVNITWAKEGQTLVSGTHRFVDVSGRLIPFAMLSQQQFPYSTCTPDGISPKIEARKLPVGRTLFLKPQRTPRGTIHLDIRAEDTEVRTVKTTDNGPCSSMSPVTGGLPLTTLSVDLPERGAVTVSFPDGHYALTLRTITDSDEPYVRDPGARPAQFK</sequence>
<evidence type="ECO:0000256" key="1">
    <source>
        <dbReference type="SAM" id="SignalP"/>
    </source>
</evidence>
<evidence type="ECO:0000313" key="3">
    <source>
        <dbReference type="Proteomes" id="UP000289650"/>
    </source>
</evidence>
<proteinExistence type="predicted"/>
<dbReference type="AlphaFoldDB" id="A0A4Q2A5E8"/>